<comment type="caution">
    <text evidence="3">The sequence shown here is derived from an EMBL/GenBank/DDBJ whole genome shotgun (WGS) entry which is preliminary data.</text>
</comment>
<evidence type="ECO:0000256" key="2">
    <source>
        <dbReference type="SAM" id="Phobius"/>
    </source>
</evidence>
<keyword evidence="4" id="KW-1185">Reference proteome</keyword>
<name>A0A9X1MGI2_9MICC</name>
<feature type="transmembrane region" description="Helical" evidence="2">
    <location>
        <begin position="18"/>
        <end position="38"/>
    </location>
</feature>
<keyword evidence="2" id="KW-0472">Membrane</keyword>
<dbReference type="EMBL" id="JAJFZV010000018">
    <property type="protein sequence ID" value="MCC3299406.1"/>
    <property type="molecule type" value="Genomic_DNA"/>
</dbReference>
<evidence type="ECO:0000313" key="3">
    <source>
        <dbReference type="EMBL" id="MCC3299406.1"/>
    </source>
</evidence>
<keyword evidence="2" id="KW-0812">Transmembrane</keyword>
<feature type="compositionally biased region" description="Low complexity" evidence="1">
    <location>
        <begin position="47"/>
        <end position="82"/>
    </location>
</feature>
<dbReference type="Proteomes" id="UP001139158">
    <property type="component" value="Unassembled WGS sequence"/>
</dbReference>
<proteinExistence type="predicted"/>
<organism evidence="3 4">
    <name type="scientific">Arthrobacter caoxuetaonis</name>
    <dbReference type="NCBI Taxonomy" id="2886935"/>
    <lineage>
        <taxon>Bacteria</taxon>
        <taxon>Bacillati</taxon>
        <taxon>Actinomycetota</taxon>
        <taxon>Actinomycetes</taxon>
        <taxon>Micrococcales</taxon>
        <taxon>Micrococcaceae</taxon>
        <taxon>Arthrobacter</taxon>
    </lineage>
</organism>
<feature type="region of interest" description="Disordered" evidence="1">
    <location>
        <begin position="44"/>
        <end position="122"/>
    </location>
</feature>
<dbReference type="AlphaFoldDB" id="A0A9X1MGI2"/>
<protein>
    <submittedName>
        <fullName evidence="3">Uncharacterized protein</fullName>
    </submittedName>
</protein>
<accession>A0A9X1MGI2</accession>
<evidence type="ECO:0000313" key="4">
    <source>
        <dbReference type="Proteomes" id="UP001139158"/>
    </source>
</evidence>
<evidence type="ECO:0000256" key="1">
    <source>
        <dbReference type="SAM" id="MobiDB-lite"/>
    </source>
</evidence>
<dbReference type="RefSeq" id="WP_227897393.1">
    <property type="nucleotide sequence ID" value="NZ_CP099467.1"/>
</dbReference>
<gene>
    <name evidence="3" type="ORF">LJ757_16560</name>
</gene>
<keyword evidence="2" id="KW-1133">Transmembrane helix</keyword>
<feature type="compositionally biased region" description="Pro residues" evidence="1">
    <location>
        <begin position="100"/>
        <end position="120"/>
    </location>
</feature>
<reference evidence="3" key="1">
    <citation type="submission" date="2021-10" db="EMBL/GenBank/DDBJ databases">
        <title>Novel species in genus Arthrobacter.</title>
        <authorList>
            <person name="Liu Y."/>
        </authorList>
    </citation>
    <scope>NUCLEOTIDE SEQUENCE</scope>
    <source>
        <strain evidence="3">Zg-Y453</strain>
    </source>
</reference>
<sequence>MTSGGTKEEGGTEGKGSWLAFGAMVAAVIAVAVLALWATGYWDKDPASSAGSAQSSSPRPSASKSPAAAKATPSPSAKTAKPSPKPLPTRSVPPQKSAYIPPPAPPPAAQPEPEPWPPAKECPVGQITARLTSVDFTESLPGYGMGYVTVTGRGVLTNGTNVPVTFPEYDIPNFYGLDERGQSSVIELYGTFDRVPPPGQPSTGYIVLGPGESVGYTATAENEFLETLTEVKYWHSSNGLASTLISFPDEYILDCSVPYETPDASMSIPNTFTG</sequence>